<evidence type="ECO:0000256" key="5">
    <source>
        <dbReference type="ARBA" id="ARBA00022553"/>
    </source>
</evidence>
<evidence type="ECO:0000256" key="15">
    <source>
        <dbReference type="ARBA" id="ARBA00074306"/>
    </source>
</evidence>
<dbReference type="GO" id="GO:0005524">
    <property type="term" value="F:ATP binding"/>
    <property type="evidence" value="ECO:0007669"/>
    <property type="project" value="UniProtKB-KW"/>
</dbReference>
<proteinExistence type="inferred from homology"/>
<dbReference type="InterPro" id="IPR001789">
    <property type="entry name" value="Sig_transdc_resp-reg_receiver"/>
</dbReference>
<feature type="domain" description="HAMP" evidence="20">
    <location>
        <begin position="216"/>
        <end position="268"/>
    </location>
</feature>
<evidence type="ECO:0000256" key="17">
    <source>
        <dbReference type="SAM" id="Phobius"/>
    </source>
</evidence>
<comment type="catalytic activity">
    <reaction evidence="1">
        <text>ATP + protein L-histidine = ADP + protein N-phospho-L-histidine.</text>
        <dbReference type="EC" id="2.7.13.3"/>
    </reaction>
</comment>
<feature type="domain" description="Response regulatory" evidence="19">
    <location>
        <begin position="679"/>
        <end position="795"/>
    </location>
</feature>
<feature type="modified residue" description="4-aspartylphosphate" evidence="16">
    <location>
        <position position="728"/>
    </location>
</feature>
<dbReference type="STRING" id="1912961.BU204_35320"/>
<keyword evidence="5 16" id="KW-0597">Phosphoprotein</keyword>
<keyword evidence="22" id="KW-1185">Reference proteome</keyword>
<evidence type="ECO:0000259" key="19">
    <source>
        <dbReference type="PROSITE" id="PS50110"/>
    </source>
</evidence>
<evidence type="ECO:0000313" key="21">
    <source>
        <dbReference type="EMBL" id="OLF07885.1"/>
    </source>
</evidence>
<dbReference type="Pfam" id="PF05227">
    <property type="entry name" value="CHASE3"/>
    <property type="match status" value="1"/>
</dbReference>
<evidence type="ECO:0000256" key="13">
    <source>
        <dbReference type="ARBA" id="ARBA00064003"/>
    </source>
</evidence>
<evidence type="ECO:0000256" key="3">
    <source>
        <dbReference type="ARBA" id="ARBA00006402"/>
    </source>
</evidence>
<dbReference type="InterPro" id="IPR003660">
    <property type="entry name" value="HAMP_dom"/>
</dbReference>
<dbReference type="SUPFAM" id="SSF52172">
    <property type="entry name" value="CheY-like"/>
    <property type="match status" value="2"/>
</dbReference>
<feature type="modified residue" description="4-aspartylphosphate" evidence="16">
    <location>
        <position position="589"/>
    </location>
</feature>
<dbReference type="Gene3D" id="3.30.565.10">
    <property type="entry name" value="Histidine kinase-like ATPase, C-terminal domain"/>
    <property type="match status" value="1"/>
</dbReference>
<evidence type="ECO:0000259" key="18">
    <source>
        <dbReference type="PROSITE" id="PS50109"/>
    </source>
</evidence>
<dbReference type="CDD" id="cd00082">
    <property type="entry name" value="HisKA"/>
    <property type="match status" value="1"/>
</dbReference>
<feature type="transmembrane region" description="Helical" evidence="17">
    <location>
        <begin position="20"/>
        <end position="39"/>
    </location>
</feature>
<evidence type="ECO:0000256" key="10">
    <source>
        <dbReference type="ARBA" id="ARBA00022840"/>
    </source>
</evidence>
<evidence type="ECO:0000256" key="12">
    <source>
        <dbReference type="ARBA" id="ARBA00023012"/>
    </source>
</evidence>
<comment type="subunit">
    <text evidence="13">At low DSF concentrations, interacts with RpfF.</text>
</comment>
<dbReference type="SUPFAM" id="SSF55874">
    <property type="entry name" value="ATPase domain of HSP90 chaperone/DNA topoisomerase II/histidine kinase"/>
    <property type="match status" value="1"/>
</dbReference>
<dbReference type="InterPro" id="IPR004358">
    <property type="entry name" value="Sig_transdc_His_kin-like_C"/>
</dbReference>
<dbReference type="InterPro" id="IPR003594">
    <property type="entry name" value="HATPase_dom"/>
</dbReference>
<dbReference type="PRINTS" id="PR00344">
    <property type="entry name" value="BCTRLSENSOR"/>
</dbReference>
<sequence length="795" mass="86165">MAPARADRFWKRWTVGRLLALGYLFAIGGLLVVGLSSWLQIGQLLRAREPVDHTYEVLDEISRLRLDLMETRRSQRDFLISGEPAHLHTYEQAVDRIDSTETSLLTLTSDNPSQQRALGRLRPLLDERFAEQERIIDMRVVSPGAPIAQLLSSDQSDSVRTEIEGILAGMRAEELRLLDLRHHASLSSANTTRWVVAVITLGVAVVSAVGAWVVTRKVTVPVRRVTDAARRVIDGDTTARAELVGPTEMVEMARAVNASTEAMCTARDQAVAASLAKATFLATMSHEIRTPMNAVIGMTGLLMDTDLTPEQQDLVMTVRDSGDALLEIINDILDYSKIEAGELQLEDASFDVVECVDSTLALVSIPAARKGLELVGHVDASCPPVLRGDATRFRQILANLLSNAVKFTERGEVTVLVEAATAPVPADGERNGDPAAEDELLVRTSVRDTGIGIPEEQLEQVFRSFSQVDASTTRLYGGTGLGLAISRQIARAMGGEITVTSELGVGSTFTFTARLRGCPGYDDRDLPHAAAGTRLVGRSALIVDDNATNRRVLRAELAKWGMRCTDVCTAAEALGLVGGGSRFDVALLDMHMPETNGMELGRQLRQLPASAATPLVLLSSVTSRPDTPQSTVFDATLAKPARVSTLLATLNRVLTTSPARPVERPTGTARPSAPRDSMRILLAEDNHVNQKVAQLMLSKLGHRVDIVGNGHEAVCALRRGRYDVVLMDVQMPELDGLAATRLIRRELPPDEQPYIIAMTASVLIEDRTACEAAGMDDYLAKPVRASDLAEALERA</sequence>
<evidence type="ECO:0000256" key="14">
    <source>
        <dbReference type="ARBA" id="ARBA00068150"/>
    </source>
</evidence>
<evidence type="ECO:0000256" key="2">
    <source>
        <dbReference type="ARBA" id="ARBA00004236"/>
    </source>
</evidence>
<dbReference type="SMART" id="SM00448">
    <property type="entry name" value="REC"/>
    <property type="match status" value="2"/>
</dbReference>
<evidence type="ECO:0000256" key="4">
    <source>
        <dbReference type="ARBA" id="ARBA00012438"/>
    </source>
</evidence>
<comment type="subcellular location">
    <subcellularLocation>
        <location evidence="2">Cell membrane</location>
    </subcellularLocation>
</comment>
<dbReference type="SUPFAM" id="SSF47384">
    <property type="entry name" value="Homodimeric domain of signal transducing histidine kinase"/>
    <property type="match status" value="1"/>
</dbReference>
<comment type="similarity">
    <text evidence="3">In the N-terminal section; belongs to the phytochrome family.</text>
</comment>
<dbReference type="Gene3D" id="3.40.50.2300">
    <property type="match status" value="2"/>
</dbReference>
<keyword evidence="11 17" id="KW-1133">Transmembrane helix</keyword>
<keyword evidence="6" id="KW-0808">Transferase</keyword>
<evidence type="ECO:0000313" key="22">
    <source>
        <dbReference type="Proteomes" id="UP000185596"/>
    </source>
</evidence>
<evidence type="ECO:0000256" key="6">
    <source>
        <dbReference type="ARBA" id="ARBA00022679"/>
    </source>
</evidence>
<accession>A0A1Q8C0K8</accession>
<dbReference type="GO" id="GO:0005886">
    <property type="term" value="C:plasma membrane"/>
    <property type="evidence" value="ECO:0007669"/>
    <property type="project" value="UniProtKB-SubCell"/>
</dbReference>
<dbReference type="PANTHER" id="PTHR45339">
    <property type="entry name" value="HYBRID SIGNAL TRANSDUCTION HISTIDINE KINASE J"/>
    <property type="match status" value="1"/>
</dbReference>
<dbReference type="Gene3D" id="1.10.287.130">
    <property type="match status" value="1"/>
</dbReference>
<dbReference type="FunFam" id="1.10.287.130:FF:000002">
    <property type="entry name" value="Two-component osmosensing histidine kinase"/>
    <property type="match status" value="1"/>
</dbReference>
<dbReference type="FunFam" id="3.30.565.10:FF:000010">
    <property type="entry name" value="Sensor histidine kinase RcsC"/>
    <property type="match status" value="1"/>
</dbReference>
<keyword evidence="9" id="KW-0418">Kinase</keyword>
<evidence type="ECO:0000256" key="1">
    <source>
        <dbReference type="ARBA" id="ARBA00000085"/>
    </source>
</evidence>
<dbReference type="Gene3D" id="6.10.340.10">
    <property type="match status" value="1"/>
</dbReference>
<dbReference type="EMBL" id="MSIE01000102">
    <property type="protein sequence ID" value="OLF07885.1"/>
    <property type="molecule type" value="Genomic_DNA"/>
</dbReference>
<feature type="domain" description="Response regulatory" evidence="19">
    <location>
        <begin position="539"/>
        <end position="654"/>
    </location>
</feature>
<keyword evidence="12" id="KW-0902">Two-component regulatory system</keyword>
<evidence type="ECO:0000256" key="11">
    <source>
        <dbReference type="ARBA" id="ARBA00022989"/>
    </source>
</evidence>
<dbReference type="GO" id="GO:0000155">
    <property type="term" value="F:phosphorelay sensor kinase activity"/>
    <property type="evidence" value="ECO:0007669"/>
    <property type="project" value="InterPro"/>
</dbReference>
<dbReference type="InterPro" id="IPR036890">
    <property type="entry name" value="HATPase_C_sf"/>
</dbReference>
<gene>
    <name evidence="21" type="ORF">BU204_35320</name>
</gene>
<dbReference type="InterPro" id="IPR003661">
    <property type="entry name" value="HisK_dim/P_dom"/>
</dbReference>
<evidence type="ECO:0000256" key="7">
    <source>
        <dbReference type="ARBA" id="ARBA00022692"/>
    </source>
</evidence>
<dbReference type="CDD" id="cd19410">
    <property type="entry name" value="HK9-like_sensor"/>
    <property type="match status" value="1"/>
</dbReference>
<dbReference type="PROSITE" id="PS50109">
    <property type="entry name" value="HIS_KIN"/>
    <property type="match status" value="1"/>
</dbReference>
<evidence type="ECO:0000256" key="9">
    <source>
        <dbReference type="ARBA" id="ARBA00022777"/>
    </source>
</evidence>
<comment type="caution">
    <text evidence="21">The sequence shown here is derived from an EMBL/GenBank/DDBJ whole genome shotgun (WGS) entry which is preliminary data.</text>
</comment>
<keyword evidence="8" id="KW-0547">Nucleotide-binding</keyword>
<dbReference type="InterPro" id="IPR007891">
    <property type="entry name" value="CHASE3"/>
</dbReference>
<dbReference type="InterPro" id="IPR036097">
    <property type="entry name" value="HisK_dim/P_sf"/>
</dbReference>
<protein>
    <recommendedName>
        <fullName evidence="15">Circadian input-output histidine kinase CikA</fullName>
        <ecNumber evidence="4">2.7.13.3</ecNumber>
    </recommendedName>
    <alternativeName>
        <fullName evidence="14">Sensory/regulatory protein RpfC</fullName>
    </alternativeName>
</protein>
<dbReference type="EC" id="2.7.13.3" evidence="4"/>
<dbReference type="CDD" id="cd16922">
    <property type="entry name" value="HATPase_EvgS-ArcB-TorS-like"/>
    <property type="match status" value="1"/>
</dbReference>
<dbReference type="CDD" id="cd17546">
    <property type="entry name" value="REC_hyHK_CKI1_RcsC-like"/>
    <property type="match status" value="1"/>
</dbReference>
<dbReference type="CDD" id="cd06225">
    <property type="entry name" value="HAMP"/>
    <property type="match status" value="1"/>
</dbReference>
<feature type="domain" description="Histidine kinase" evidence="18">
    <location>
        <begin position="283"/>
        <end position="517"/>
    </location>
</feature>
<dbReference type="PANTHER" id="PTHR45339:SF1">
    <property type="entry name" value="HYBRID SIGNAL TRANSDUCTION HISTIDINE KINASE J"/>
    <property type="match status" value="1"/>
</dbReference>
<dbReference type="InterPro" id="IPR005467">
    <property type="entry name" value="His_kinase_dom"/>
</dbReference>
<dbReference type="Pfam" id="PF02518">
    <property type="entry name" value="HATPase_c"/>
    <property type="match status" value="1"/>
</dbReference>
<dbReference type="Pfam" id="PF00512">
    <property type="entry name" value="HisKA"/>
    <property type="match status" value="1"/>
</dbReference>
<dbReference type="Pfam" id="PF00072">
    <property type="entry name" value="Response_reg"/>
    <property type="match status" value="2"/>
</dbReference>
<dbReference type="PROSITE" id="PS50885">
    <property type="entry name" value="HAMP"/>
    <property type="match status" value="1"/>
</dbReference>
<evidence type="ECO:0000256" key="8">
    <source>
        <dbReference type="ARBA" id="ARBA00022741"/>
    </source>
</evidence>
<reference evidence="21 22" key="1">
    <citation type="submission" date="2016-12" db="EMBL/GenBank/DDBJ databases">
        <title>The draft genome sequence of Actinophytocola sp. 11-183.</title>
        <authorList>
            <person name="Wang W."/>
            <person name="Yuan L."/>
        </authorList>
    </citation>
    <scope>NUCLEOTIDE SEQUENCE [LARGE SCALE GENOMIC DNA]</scope>
    <source>
        <strain evidence="21 22">11-183</strain>
    </source>
</reference>
<dbReference type="PROSITE" id="PS50110">
    <property type="entry name" value="RESPONSE_REGULATORY"/>
    <property type="match status" value="2"/>
</dbReference>
<keyword evidence="10" id="KW-0067">ATP-binding</keyword>
<evidence type="ECO:0000259" key="20">
    <source>
        <dbReference type="PROSITE" id="PS50885"/>
    </source>
</evidence>
<keyword evidence="7 17" id="KW-0812">Transmembrane</keyword>
<dbReference type="SMART" id="SM00304">
    <property type="entry name" value="HAMP"/>
    <property type="match status" value="1"/>
</dbReference>
<dbReference type="Proteomes" id="UP000185596">
    <property type="component" value="Unassembled WGS sequence"/>
</dbReference>
<dbReference type="Pfam" id="PF00672">
    <property type="entry name" value="HAMP"/>
    <property type="match status" value="1"/>
</dbReference>
<dbReference type="InterPro" id="IPR011006">
    <property type="entry name" value="CheY-like_superfamily"/>
</dbReference>
<dbReference type="SMART" id="SM00388">
    <property type="entry name" value="HisKA"/>
    <property type="match status" value="1"/>
</dbReference>
<dbReference type="AlphaFoldDB" id="A0A1Q8C0K8"/>
<keyword evidence="17" id="KW-0472">Membrane</keyword>
<name>A0A1Q8C0K8_9PSEU</name>
<evidence type="ECO:0000256" key="16">
    <source>
        <dbReference type="PROSITE-ProRule" id="PRU00169"/>
    </source>
</evidence>
<dbReference type="SMART" id="SM00387">
    <property type="entry name" value="HATPase_c"/>
    <property type="match status" value="1"/>
</dbReference>
<organism evidence="21 22">
    <name type="scientific">Actinophytocola xanthii</name>
    <dbReference type="NCBI Taxonomy" id="1912961"/>
    <lineage>
        <taxon>Bacteria</taxon>
        <taxon>Bacillati</taxon>
        <taxon>Actinomycetota</taxon>
        <taxon>Actinomycetes</taxon>
        <taxon>Pseudonocardiales</taxon>
        <taxon>Pseudonocardiaceae</taxon>
    </lineage>
</organism>